<dbReference type="eggNOG" id="KOG0627">
    <property type="taxonomic scope" value="Eukaryota"/>
</dbReference>
<proteinExistence type="inferred from homology"/>
<comment type="subcellular location">
    <subcellularLocation>
        <location evidence="1">Nucleus</location>
    </subcellularLocation>
</comment>
<dbReference type="STRING" id="431595.K3X9K4"/>
<dbReference type="PANTHER" id="PTHR10015">
    <property type="entry name" value="HEAT SHOCK TRANSCRIPTION FACTOR"/>
    <property type="match status" value="1"/>
</dbReference>
<dbReference type="PRINTS" id="PR00056">
    <property type="entry name" value="HSFDOMAIN"/>
</dbReference>
<dbReference type="InParanoid" id="K3X9K4"/>
<evidence type="ECO:0000256" key="4">
    <source>
        <dbReference type="RuleBase" id="RU004020"/>
    </source>
</evidence>
<dbReference type="EnsemblProtists" id="PYU1_T013903">
    <property type="protein sequence ID" value="PYU1_T013903"/>
    <property type="gene ID" value="PYU1_G013874"/>
</dbReference>
<name>K3X9K4_GLOUD</name>
<feature type="compositionally biased region" description="Low complexity" evidence="5">
    <location>
        <begin position="124"/>
        <end position="152"/>
    </location>
</feature>
<keyword evidence="8" id="KW-1185">Reference proteome</keyword>
<dbReference type="GO" id="GO:0005634">
    <property type="term" value="C:nucleus"/>
    <property type="evidence" value="ECO:0007669"/>
    <property type="project" value="UniProtKB-SubCell"/>
</dbReference>
<dbReference type="EMBL" id="GL376595">
    <property type="status" value="NOT_ANNOTATED_CDS"/>
    <property type="molecule type" value="Genomic_DNA"/>
</dbReference>
<dbReference type="Gene3D" id="1.10.10.10">
    <property type="entry name" value="Winged helix-like DNA-binding domain superfamily/Winged helix DNA-binding domain"/>
    <property type="match status" value="1"/>
</dbReference>
<dbReference type="Proteomes" id="UP000019132">
    <property type="component" value="Unassembled WGS sequence"/>
</dbReference>
<comment type="similarity">
    <text evidence="4">Belongs to the HSF family.</text>
</comment>
<evidence type="ECO:0000256" key="3">
    <source>
        <dbReference type="ARBA" id="ARBA00023242"/>
    </source>
</evidence>
<reference evidence="7" key="3">
    <citation type="submission" date="2015-02" db="UniProtKB">
        <authorList>
            <consortium name="EnsemblProtists"/>
        </authorList>
    </citation>
    <scope>IDENTIFICATION</scope>
    <source>
        <strain evidence="7">DAOM BR144</strain>
    </source>
</reference>
<evidence type="ECO:0000313" key="8">
    <source>
        <dbReference type="Proteomes" id="UP000019132"/>
    </source>
</evidence>
<accession>K3X9K4</accession>
<evidence type="ECO:0000259" key="6">
    <source>
        <dbReference type="SMART" id="SM00415"/>
    </source>
</evidence>
<evidence type="ECO:0000256" key="1">
    <source>
        <dbReference type="ARBA" id="ARBA00004123"/>
    </source>
</evidence>
<dbReference type="HOGENOM" id="CLU_061302_0_0_1"/>
<dbReference type="AlphaFoldDB" id="K3X9K4"/>
<evidence type="ECO:0000256" key="2">
    <source>
        <dbReference type="ARBA" id="ARBA00023125"/>
    </source>
</evidence>
<feature type="region of interest" description="Disordered" evidence="5">
    <location>
        <begin position="124"/>
        <end position="153"/>
    </location>
</feature>
<dbReference type="GO" id="GO:0043565">
    <property type="term" value="F:sequence-specific DNA binding"/>
    <property type="evidence" value="ECO:0007669"/>
    <property type="project" value="InterPro"/>
</dbReference>
<keyword evidence="2" id="KW-0238">DNA-binding</keyword>
<evidence type="ECO:0000256" key="5">
    <source>
        <dbReference type="SAM" id="MobiDB-lite"/>
    </source>
</evidence>
<keyword evidence="3" id="KW-0539">Nucleus</keyword>
<dbReference type="Pfam" id="PF00447">
    <property type="entry name" value="HSF_DNA-bind"/>
    <property type="match status" value="1"/>
</dbReference>
<reference evidence="8" key="2">
    <citation type="submission" date="2010-04" db="EMBL/GenBank/DDBJ databases">
        <authorList>
            <person name="Buell R."/>
            <person name="Hamilton J."/>
            <person name="Hostetler J."/>
        </authorList>
    </citation>
    <scope>NUCLEOTIDE SEQUENCE [LARGE SCALE GENOMIC DNA]</scope>
    <source>
        <strain evidence="8">DAOM:BR144</strain>
    </source>
</reference>
<protein>
    <recommendedName>
        <fullName evidence="6">HSF-type DNA-binding domain-containing protein</fullName>
    </recommendedName>
</protein>
<organism evidence="7 8">
    <name type="scientific">Globisporangium ultimum (strain ATCC 200006 / CBS 805.95 / DAOM BR144)</name>
    <name type="common">Pythium ultimum</name>
    <dbReference type="NCBI Taxonomy" id="431595"/>
    <lineage>
        <taxon>Eukaryota</taxon>
        <taxon>Sar</taxon>
        <taxon>Stramenopiles</taxon>
        <taxon>Oomycota</taxon>
        <taxon>Peronosporomycetes</taxon>
        <taxon>Pythiales</taxon>
        <taxon>Pythiaceae</taxon>
        <taxon>Globisporangium</taxon>
    </lineage>
</organism>
<evidence type="ECO:0000313" key="7">
    <source>
        <dbReference type="EnsemblProtists" id="PYU1_T013903"/>
    </source>
</evidence>
<dbReference type="InterPro" id="IPR036390">
    <property type="entry name" value="WH_DNA-bd_sf"/>
</dbReference>
<sequence length="252" mass="28899">MQPQLVYPHQGLEGASMNNAQKPKEVAPFLKNLRQILDCENESILRWTDDGKAFEIHDMQRMSDYVLPKYFKHAKYTSFQRQLNYFNFRKWTKSKAKVCTFSNPHFVRDQPCLSWRINRKKSVHSSSSAAKQQQQRASSAAKQQQAVPASPKTFGEELRLNEMTIQLPTKVVSPLSSLSFPSPTDVYGPEGDFDLQQMYEAMSANICLHEPVVIDGQSLDWVDTLYSSLDGVTKFEDALPSFHDHDAFDYHL</sequence>
<dbReference type="SMART" id="SM00415">
    <property type="entry name" value="HSF"/>
    <property type="match status" value="1"/>
</dbReference>
<dbReference type="InterPro" id="IPR000232">
    <property type="entry name" value="HSF_DNA-bd"/>
</dbReference>
<reference evidence="8" key="1">
    <citation type="journal article" date="2010" name="Genome Biol.">
        <title>Genome sequence of the necrotrophic plant pathogen Pythium ultimum reveals original pathogenicity mechanisms and effector repertoire.</title>
        <authorList>
            <person name="Levesque C.A."/>
            <person name="Brouwer H."/>
            <person name="Cano L."/>
            <person name="Hamilton J.P."/>
            <person name="Holt C."/>
            <person name="Huitema E."/>
            <person name="Raffaele S."/>
            <person name="Robideau G.P."/>
            <person name="Thines M."/>
            <person name="Win J."/>
            <person name="Zerillo M.M."/>
            <person name="Beakes G.W."/>
            <person name="Boore J.L."/>
            <person name="Busam D."/>
            <person name="Dumas B."/>
            <person name="Ferriera S."/>
            <person name="Fuerstenberg S.I."/>
            <person name="Gachon C.M."/>
            <person name="Gaulin E."/>
            <person name="Govers F."/>
            <person name="Grenville-Briggs L."/>
            <person name="Horner N."/>
            <person name="Hostetler J."/>
            <person name="Jiang R.H."/>
            <person name="Johnson J."/>
            <person name="Krajaejun T."/>
            <person name="Lin H."/>
            <person name="Meijer H.J."/>
            <person name="Moore B."/>
            <person name="Morris P."/>
            <person name="Phuntmart V."/>
            <person name="Puiu D."/>
            <person name="Shetty J."/>
            <person name="Stajich J.E."/>
            <person name="Tripathy S."/>
            <person name="Wawra S."/>
            <person name="van West P."/>
            <person name="Whitty B.R."/>
            <person name="Coutinho P.M."/>
            <person name="Henrissat B."/>
            <person name="Martin F."/>
            <person name="Thomas P.D."/>
            <person name="Tyler B.M."/>
            <person name="De Vries R.P."/>
            <person name="Kamoun S."/>
            <person name="Yandell M."/>
            <person name="Tisserat N."/>
            <person name="Buell C.R."/>
        </authorList>
    </citation>
    <scope>NUCLEOTIDE SEQUENCE</scope>
    <source>
        <strain evidence="8">DAOM:BR144</strain>
    </source>
</reference>
<dbReference type="VEuPathDB" id="FungiDB:PYU1_G013874"/>
<dbReference type="InterPro" id="IPR036388">
    <property type="entry name" value="WH-like_DNA-bd_sf"/>
</dbReference>
<dbReference type="FunFam" id="1.10.10.10:FF:000286">
    <property type="entry name" value="Heat shock transcription factor"/>
    <property type="match status" value="1"/>
</dbReference>
<dbReference type="PANTHER" id="PTHR10015:SF427">
    <property type="entry name" value="HEAT SHOCK FACTOR PROTEIN"/>
    <property type="match status" value="1"/>
</dbReference>
<dbReference type="SUPFAM" id="SSF46785">
    <property type="entry name" value="Winged helix' DNA-binding domain"/>
    <property type="match status" value="1"/>
</dbReference>
<dbReference type="GO" id="GO:0003700">
    <property type="term" value="F:DNA-binding transcription factor activity"/>
    <property type="evidence" value="ECO:0007669"/>
    <property type="project" value="InterPro"/>
</dbReference>
<feature type="domain" description="HSF-type DNA-binding" evidence="6">
    <location>
        <begin position="25"/>
        <end position="120"/>
    </location>
</feature>